<proteinExistence type="predicted"/>
<dbReference type="EMBL" id="BMGC01000004">
    <property type="protein sequence ID" value="GGB22340.1"/>
    <property type="molecule type" value="Genomic_DNA"/>
</dbReference>
<gene>
    <name evidence="1" type="ORF">GCM10011489_08140</name>
</gene>
<dbReference type="RefSeq" id="WP_188585312.1">
    <property type="nucleotide sequence ID" value="NZ_BMGC01000004.1"/>
</dbReference>
<reference evidence="1" key="2">
    <citation type="submission" date="2020-09" db="EMBL/GenBank/DDBJ databases">
        <authorList>
            <person name="Sun Q."/>
            <person name="Zhou Y."/>
        </authorList>
    </citation>
    <scope>NUCLEOTIDE SEQUENCE</scope>
    <source>
        <strain evidence="1">CGMCC 1.12827</strain>
    </source>
</reference>
<organism evidence="1 2">
    <name type="scientific">Gordonia jinhuaensis</name>
    <dbReference type="NCBI Taxonomy" id="1517702"/>
    <lineage>
        <taxon>Bacteria</taxon>
        <taxon>Bacillati</taxon>
        <taxon>Actinomycetota</taxon>
        <taxon>Actinomycetes</taxon>
        <taxon>Mycobacteriales</taxon>
        <taxon>Gordoniaceae</taxon>
        <taxon>Gordonia</taxon>
    </lineage>
</organism>
<accession>A0A916WR87</accession>
<reference evidence="1" key="1">
    <citation type="journal article" date="2014" name="Int. J. Syst. Evol. Microbiol.">
        <title>Complete genome sequence of Corynebacterium casei LMG S-19264T (=DSM 44701T), isolated from a smear-ripened cheese.</title>
        <authorList>
            <consortium name="US DOE Joint Genome Institute (JGI-PGF)"/>
            <person name="Walter F."/>
            <person name="Albersmeier A."/>
            <person name="Kalinowski J."/>
            <person name="Ruckert C."/>
        </authorList>
    </citation>
    <scope>NUCLEOTIDE SEQUENCE</scope>
    <source>
        <strain evidence="1">CGMCC 1.12827</strain>
    </source>
</reference>
<name>A0A916WR87_9ACTN</name>
<comment type="caution">
    <text evidence="1">The sequence shown here is derived from an EMBL/GenBank/DDBJ whole genome shotgun (WGS) entry which is preliminary data.</text>
</comment>
<sequence length="112" mass="12540">MTAMIGDTNETVGKLWGDLAETMGTRACLRIWEYQDIVEIVVDQLDPERFPTFGNDLDPAHIDICKRDIRFNTLTVRARTRVQALRLAFAALAFPPSTGASLRLVKEASCRS</sequence>
<evidence type="ECO:0000313" key="1">
    <source>
        <dbReference type="EMBL" id="GGB22340.1"/>
    </source>
</evidence>
<dbReference type="AlphaFoldDB" id="A0A916WR87"/>
<dbReference type="Proteomes" id="UP000621454">
    <property type="component" value="Unassembled WGS sequence"/>
</dbReference>
<keyword evidence="2" id="KW-1185">Reference proteome</keyword>
<protein>
    <submittedName>
        <fullName evidence="1">Uncharacterized protein</fullName>
    </submittedName>
</protein>
<evidence type="ECO:0000313" key="2">
    <source>
        <dbReference type="Proteomes" id="UP000621454"/>
    </source>
</evidence>